<comment type="caution">
    <text evidence="10">The sequence shown here is derived from an EMBL/GenBank/DDBJ whole genome shotgun (WGS) entry which is preliminary data.</text>
</comment>
<evidence type="ECO:0000256" key="3">
    <source>
        <dbReference type="ARBA" id="ARBA00010031"/>
    </source>
</evidence>
<dbReference type="Pfam" id="PF05730">
    <property type="entry name" value="CFEM"/>
    <property type="match status" value="1"/>
</dbReference>
<accession>A0ABR3DEU1</accession>
<keyword evidence="7" id="KW-1015">Disulfide bond</keyword>
<keyword evidence="5" id="KW-0472">Membrane</keyword>
<evidence type="ECO:0000256" key="2">
    <source>
        <dbReference type="ARBA" id="ARBA00004613"/>
    </source>
</evidence>
<proteinExistence type="inferred from homology"/>
<keyword evidence="11" id="KW-1185">Reference proteome</keyword>
<evidence type="ECO:0000256" key="5">
    <source>
        <dbReference type="ARBA" id="ARBA00022622"/>
    </source>
</evidence>
<keyword evidence="8" id="KW-0449">Lipoprotein</keyword>
<sequence>MKLPPIMTALATNLVGALDSSDSSDEHHLFCKPKVPDFSQVPACAVPCIVGSSVASTPCADIPPDYKCWCTPVNFAAIIKAGTDCTVASCGEVVADTVALPAFQNFCCEVNARGINW</sequence>
<dbReference type="InterPro" id="IPR008427">
    <property type="entry name" value="Extracellular_membr_CFEM_dom"/>
</dbReference>
<keyword evidence="5" id="KW-0325">Glycoprotein</keyword>
<dbReference type="Proteomes" id="UP001451303">
    <property type="component" value="Unassembled WGS sequence"/>
</dbReference>
<dbReference type="EMBL" id="JAVLET010000004">
    <property type="protein sequence ID" value="KAL0471195.1"/>
    <property type="molecule type" value="Genomic_DNA"/>
</dbReference>
<evidence type="ECO:0000313" key="11">
    <source>
        <dbReference type="Proteomes" id="UP001451303"/>
    </source>
</evidence>
<reference evidence="10 11" key="1">
    <citation type="submission" date="2023-09" db="EMBL/GenBank/DDBJ databases">
        <title>Multi-omics analysis of a traditional fermented food reveals byproduct-associated fungal strains for waste-to-food upcycling.</title>
        <authorList>
            <consortium name="Lawrence Berkeley National Laboratory"/>
            <person name="Rekdal V.M."/>
            <person name="Villalobos-Escobedo J.M."/>
            <person name="Rodriguez-Valeron N."/>
            <person name="Garcia M.O."/>
            <person name="Vasquez D.P."/>
            <person name="Damayanti I."/>
            <person name="Sorensen P.M."/>
            <person name="Baidoo E.E."/>
            <person name="De Carvalho A.C."/>
            <person name="Riley R."/>
            <person name="Lipzen A."/>
            <person name="He G."/>
            <person name="Yan M."/>
            <person name="Haridas S."/>
            <person name="Daum C."/>
            <person name="Yoshinaga Y."/>
            <person name="Ng V."/>
            <person name="Grigoriev I.V."/>
            <person name="Munk R."/>
            <person name="Nuraida L."/>
            <person name="Wijaya C.H."/>
            <person name="Morales P.-C."/>
            <person name="Keasling J.D."/>
        </authorList>
    </citation>
    <scope>NUCLEOTIDE SEQUENCE [LARGE SCALE GENOMIC DNA]</scope>
    <source>
        <strain evidence="10 11">FGSC 2613</strain>
    </source>
</reference>
<keyword evidence="4" id="KW-0964">Secreted</keyword>
<keyword evidence="6" id="KW-0732">Signal</keyword>
<evidence type="ECO:0000313" key="10">
    <source>
        <dbReference type="EMBL" id="KAL0471195.1"/>
    </source>
</evidence>
<evidence type="ECO:0000256" key="8">
    <source>
        <dbReference type="ARBA" id="ARBA00023288"/>
    </source>
</evidence>
<evidence type="ECO:0000256" key="1">
    <source>
        <dbReference type="ARBA" id="ARBA00004589"/>
    </source>
</evidence>
<comment type="similarity">
    <text evidence="3">Belongs to the RBT5 family.</text>
</comment>
<feature type="domain" description="CFEM" evidence="9">
    <location>
        <begin position="38"/>
        <end position="107"/>
    </location>
</feature>
<comment type="subcellular location">
    <subcellularLocation>
        <location evidence="1">Membrane</location>
        <topology evidence="1">Lipid-anchor</topology>
        <topology evidence="1">GPI-anchor</topology>
    </subcellularLocation>
    <subcellularLocation>
        <location evidence="2">Secreted</location>
    </subcellularLocation>
</comment>
<gene>
    <name evidence="10" type="ORF">QR685DRAFT_525714</name>
</gene>
<name>A0ABR3DEU1_NEUIN</name>
<evidence type="ECO:0000256" key="4">
    <source>
        <dbReference type="ARBA" id="ARBA00022525"/>
    </source>
</evidence>
<evidence type="ECO:0000256" key="7">
    <source>
        <dbReference type="ARBA" id="ARBA00023157"/>
    </source>
</evidence>
<organism evidence="10 11">
    <name type="scientific">Neurospora intermedia</name>
    <dbReference type="NCBI Taxonomy" id="5142"/>
    <lineage>
        <taxon>Eukaryota</taxon>
        <taxon>Fungi</taxon>
        <taxon>Dikarya</taxon>
        <taxon>Ascomycota</taxon>
        <taxon>Pezizomycotina</taxon>
        <taxon>Sordariomycetes</taxon>
        <taxon>Sordariomycetidae</taxon>
        <taxon>Sordariales</taxon>
        <taxon>Sordariaceae</taxon>
        <taxon>Neurospora</taxon>
    </lineage>
</organism>
<evidence type="ECO:0000256" key="6">
    <source>
        <dbReference type="ARBA" id="ARBA00022729"/>
    </source>
</evidence>
<protein>
    <recommendedName>
        <fullName evidence="9">CFEM domain-containing protein</fullName>
    </recommendedName>
</protein>
<evidence type="ECO:0000259" key="9">
    <source>
        <dbReference type="Pfam" id="PF05730"/>
    </source>
</evidence>
<keyword evidence="5" id="KW-0336">GPI-anchor</keyword>